<dbReference type="OrthoDB" id="1732535at2759"/>
<dbReference type="AlphaFoldDB" id="A0A6A1UXN8"/>
<reference evidence="1 2" key="1">
    <citation type="journal article" date="2019" name="Plant Biotechnol. J.">
        <title>The red bayberry genome and genetic basis of sex determination.</title>
        <authorList>
            <person name="Jia H.M."/>
            <person name="Jia H.J."/>
            <person name="Cai Q.L."/>
            <person name="Wang Y."/>
            <person name="Zhao H.B."/>
            <person name="Yang W.F."/>
            <person name="Wang G.Y."/>
            <person name="Li Y.H."/>
            <person name="Zhan D.L."/>
            <person name="Shen Y.T."/>
            <person name="Niu Q.F."/>
            <person name="Chang L."/>
            <person name="Qiu J."/>
            <person name="Zhao L."/>
            <person name="Xie H.B."/>
            <person name="Fu W.Y."/>
            <person name="Jin J."/>
            <person name="Li X.W."/>
            <person name="Jiao Y."/>
            <person name="Zhou C.C."/>
            <person name="Tu T."/>
            <person name="Chai C.Y."/>
            <person name="Gao J.L."/>
            <person name="Fan L.J."/>
            <person name="van de Weg E."/>
            <person name="Wang J.Y."/>
            <person name="Gao Z.S."/>
        </authorList>
    </citation>
    <scope>NUCLEOTIDE SEQUENCE [LARGE SCALE GENOMIC DNA]</scope>
    <source>
        <tissue evidence="1">Leaves</tissue>
    </source>
</reference>
<evidence type="ECO:0000313" key="2">
    <source>
        <dbReference type="Proteomes" id="UP000516437"/>
    </source>
</evidence>
<keyword evidence="2" id="KW-1185">Reference proteome</keyword>
<comment type="caution">
    <text evidence="1">The sequence shown here is derived from an EMBL/GenBank/DDBJ whole genome shotgun (WGS) entry which is preliminary data.</text>
</comment>
<protein>
    <submittedName>
        <fullName evidence="1">Uncharacterized protein</fullName>
    </submittedName>
</protein>
<accession>A0A6A1UXN8</accession>
<proteinExistence type="predicted"/>
<organism evidence="1 2">
    <name type="scientific">Morella rubra</name>
    <name type="common">Chinese bayberry</name>
    <dbReference type="NCBI Taxonomy" id="262757"/>
    <lineage>
        <taxon>Eukaryota</taxon>
        <taxon>Viridiplantae</taxon>
        <taxon>Streptophyta</taxon>
        <taxon>Embryophyta</taxon>
        <taxon>Tracheophyta</taxon>
        <taxon>Spermatophyta</taxon>
        <taxon>Magnoliopsida</taxon>
        <taxon>eudicotyledons</taxon>
        <taxon>Gunneridae</taxon>
        <taxon>Pentapetalae</taxon>
        <taxon>rosids</taxon>
        <taxon>fabids</taxon>
        <taxon>Fagales</taxon>
        <taxon>Myricaceae</taxon>
        <taxon>Morella</taxon>
    </lineage>
</organism>
<gene>
    <name evidence="1" type="ORF">CJ030_MR8G021780</name>
</gene>
<dbReference type="EMBL" id="RXIC02000026">
    <property type="protein sequence ID" value="KAB1204568.1"/>
    <property type="molecule type" value="Genomic_DNA"/>
</dbReference>
<dbReference type="Proteomes" id="UP000516437">
    <property type="component" value="Chromosome 8"/>
</dbReference>
<sequence>MAFGPPILSNAQKRHSLKLDIGLGEAYKVPPKFRIIGFASIQRKARARRDAARLLGGIVEKLVVRLSEIEILFVFHRKRRRPRMAYGACYLKGTRFFDRGGMIAGVSFSSRSSPLLALCRGIDAASLGVRVDSAPFFHIGICLRDFSVWRDGRDDCGNNRDSSEVTGSMVGLHSAPEGSAWFRRSGAARFGTITTKYIWIESSYSFR</sequence>
<name>A0A6A1UXN8_9ROSI</name>
<evidence type="ECO:0000313" key="1">
    <source>
        <dbReference type="EMBL" id="KAB1204568.1"/>
    </source>
</evidence>